<dbReference type="EMBL" id="SIHJ01000001">
    <property type="protein sequence ID" value="TWT35321.1"/>
    <property type="molecule type" value="Genomic_DNA"/>
</dbReference>
<evidence type="ECO:0000313" key="2">
    <source>
        <dbReference type="Proteomes" id="UP000316714"/>
    </source>
</evidence>
<comment type="caution">
    <text evidence="1">The sequence shown here is derived from an EMBL/GenBank/DDBJ whole genome shotgun (WGS) entry which is preliminary data.</text>
</comment>
<accession>A0A5C5VAI6</accession>
<organism evidence="1 2">
    <name type="scientific">Posidoniimonas corsicana</name>
    <dbReference type="NCBI Taxonomy" id="1938618"/>
    <lineage>
        <taxon>Bacteria</taxon>
        <taxon>Pseudomonadati</taxon>
        <taxon>Planctomycetota</taxon>
        <taxon>Planctomycetia</taxon>
        <taxon>Pirellulales</taxon>
        <taxon>Lacipirellulaceae</taxon>
        <taxon>Posidoniimonas</taxon>
    </lineage>
</organism>
<protein>
    <submittedName>
        <fullName evidence="1">Uncharacterized protein</fullName>
    </submittedName>
</protein>
<evidence type="ECO:0000313" key="1">
    <source>
        <dbReference type="EMBL" id="TWT35321.1"/>
    </source>
</evidence>
<keyword evidence="2" id="KW-1185">Reference proteome</keyword>
<dbReference type="AlphaFoldDB" id="A0A5C5VAI6"/>
<proteinExistence type="predicted"/>
<sequence>MRRHGAPLMRHAMAERDEQGRVDLTAADYIDPRGARRRLAVALGPERVVEAFESEQGDVETYTTKQRTRTLRLWHGAEAGRLPGRVELEGVFEFTATEPAEAWAVEEITAADSAATRLVIVFTQEINRGRSGVQ</sequence>
<dbReference type="Proteomes" id="UP000316714">
    <property type="component" value="Unassembled WGS sequence"/>
</dbReference>
<name>A0A5C5VAI6_9BACT</name>
<reference evidence="1 2" key="1">
    <citation type="submission" date="2019-02" db="EMBL/GenBank/DDBJ databases">
        <title>Deep-cultivation of Planctomycetes and their phenomic and genomic characterization uncovers novel biology.</title>
        <authorList>
            <person name="Wiegand S."/>
            <person name="Jogler M."/>
            <person name="Boedeker C."/>
            <person name="Pinto D."/>
            <person name="Vollmers J."/>
            <person name="Rivas-Marin E."/>
            <person name="Kohn T."/>
            <person name="Peeters S.H."/>
            <person name="Heuer A."/>
            <person name="Rast P."/>
            <person name="Oberbeckmann S."/>
            <person name="Bunk B."/>
            <person name="Jeske O."/>
            <person name="Meyerdierks A."/>
            <person name="Storesund J.E."/>
            <person name="Kallscheuer N."/>
            <person name="Luecker S."/>
            <person name="Lage O.M."/>
            <person name="Pohl T."/>
            <person name="Merkel B.J."/>
            <person name="Hornburger P."/>
            <person name="Mueller R.-W."/>
            <person name="Bruemmer F."/>
            <person name="Labrenz M."/>
            <person name="Spormann A.M."/>
            <person name="Op Den Camp H."/>
            <person name="Overmann J."/>
            <person name="Amann R."/>
            <person name="Jetten M.S.M."/>
            <person name="Mascher T."/>
            <person name="Medema M.H."/>
            <person name="Devos D.P."/>
            <person name="Kaster A.-K."/>
            <person name="Ovreas L."/>
            <person name="Rohde M."/>
            <person name="Galperin M.Y."/>
            <person name="Jogler C."/>
        </authorList>
    </citation>
    <scope>NUCLEOTIDE SEQUENCE [LARGE SCALE GENOMIC DNA]</scope>
    <source>
        <strain evidence="1 2">KOR34</strain>
    </source>
</reference>
<gene>
    <name evidence="1" type="ORF">KOR34_02110</name>
</gene>